<evidence type="ECO:0000313" key="1">
    <source>
        <dbReference type="EMBL" id="JAD60106.1"/>
    </source>
</evidence>
<dbReference type="EMBL" id="GBRH01237789">
    <property type="protein sequence ID" value="JAD60106.1"/>
    <property type="molecule type" value="Transcribed_RNA"/>
</dbReference>
<accession>A0A0A9B9Y8</accession>
<dbReference type="AlphaFoldDB" id="A0A0A9B9Y8"/>
<organism evidence="1">
    <name type="scientific">Arundo donax</name>
    <name type="common">Giant reed</name>
    <name type="synonym">Donax arundinaceus</name>
    <dbReference type="NCBI Taxonomy" id="35708"/>
    <lineage>
        <taxon>Eukaryota</taxon>
        <taxon>Viridiplantae</taxon>
        <taxon>Streptophyta</taxon>
        <taxon>Embryophyta</taxon>
        <taxon>Tracheophyta</taxon>
        <taxon>Spermatophyta</taxon>
        <taxon>Magnoliopsida</taxon>
        <taxon>Liliopsida</taxon>
        <taxon>Poales</taxon>
        <taxon>Poaceae</taxon>
        <taxon>PACMAD clade</taxon>
        <taxon>Arundinoideae</taxon>
        <taxon>Arundineae</taxon>
        <taxon>Arundo</taxon>
    </lineage>
</organism>
<name>A0A0A9B9Y8_ARUDO</name>
<protein>
    <submittedName>
        <fullName evidence="1">Uncharacterized protein</fullName>
    </submittedName>
</protein>
<reference evidence="1" key="1">
    <citation type="submission" date="2014-09" db="EMBL/GenBank/DDBJ databases">
        <authorList>
            <person name="Magalhaes I.L.F."/>
            <person name="Oliveira U."/>
            <person name="Santos F.R."/>
            <person name="Vidigal T.H.D.A."/>
            <person name="Brescovit A.D."/>
            <person name="Santos A.J."/>
        </authorList>
    </citation>
    <scope>NUCLEOTIDE SEQUENCE</scope>
    <source>
        <tissue evidence="1">Shoot tissue taken approximately 20 cm above the soil surface</tissue>
    </source>
</reference>
<reference evidence="1" key="2">
    <citation type="journal article" date="2015" name="Data Brief">
        <title>Shoot transcriptome of the giant reed, Arundo donax.</title>
        <authorList>
            <person name="Barrero R.A."/>
            <person name="Guerrero F.D."/>
            <person name="Moolhuijzen P."/>
            <person name="Goolsby J.A."/>
            <person name="Tidwell J."/>
            <person name="Bellgard S.E."/>
            <person name="Bellgard M.I."/>
        </authorList>
    </citation>
    <scope>NUCLEOTIDE SEQUENCE</scope>
    <source>
        <tissue evidence="1">Shoot tissue taken approximately 20 cm above the soil surface</tissue>
    </source>
</reference>
<sequence length="146" mass="15774">MVGAAGWWWWWCTGCGGAPLAAASPFLAGSPLTTFGPVSRVRDANDALMDLSCCFWRSSSESAAAKAEAAPSLMGVVGAERFRWRECSSSMVCARTGAALSSWHTPLSCFFFPLFVSIRASPFGVAILRFAVIFSEKKRRAWSGLH</sequence>
<proteinExistence type="predicted"/>